<keyword evidence="1" id="KW-1133">Transmembrane helix</keyword>
<evidence type="ECO:0008006" key="4">
    <source>
        <dbReference type="Google" id="ProtNLM"/>
    </source>
</evidence>
<evidence type="ECO:0000256" key="1">
    <source>
        <dbReference type="SAM" id="Phobius"/>
    </source>
</evidence>
<dbReference type="PROSITE" id="PS51257">
    <property type="entry name" value="PROKAR_LIPOPROTEIN"/>
    <property type="match status" value="1"/>
</dbReference>
<evidence type="ECO:0000313" key="2">
    <source>
        <dbReference type="EMBL" id="AXX63834.1"/>
    </source>
</evidence>
<sequence length="102" mass="11287">MTNKNKRMNMNYIKTLILFASVLILSGCADSMSFQQASEATQVGFFYGFWHGVIAPLAFIISLFDEDVAVYAIYNNGAWYDFGYILGIGGFAKACDEGVQSK</sequence>
<name>A0AAN1UFQ3_VIBVL</name>
<reference evidence="2 3" key="1">
    <citation type="submission" date="2017-03" db="EMBL/GenBank/DDBJ databases">
        <title>Complete Genome Sequence of Vibrio vulnificus FORC_053.</title>
        <authorList>
            <consortium name="Food-borne Pathogen Omics Research Center"/>
            <person name="Chung H.Y."/>
            <person name="Na E.J."/>
            <person name="Song J.S."/>
            <person name="Kim H."/>
            <person name="Lee J.-H."/>
            <person name="Ryu S."/>
            <person name="Choi S.H."/>
        </authorList>
    </citation>
    <scope>NUCLEOTIDE SEQUENCE [LARGE SCALE GENOMIC DNA]</scope>
    <source>
        <strain evidence="2 3">FORC_053</strain>
    </source>
</reference>
<protein>
    <recommendedName>
        <fullName evidence="4">Lipoprotein</fullName>
    </recommendedName>
</protein>
<gene>
    <name evidence="2" type="ORF">FORC53_5495</name>
</gene>
<accession>A0AAN1UFQ3</accession>
<evidence type="ECO:0000313" key="3">
    <source>
        <dbReference type="Proteomes" id="UP000263418"/>
    </source>
</evidence>
<feature type="transmembrane region" description="Helical" evidence="1">
    <location>
        <begin position="45"/>
        <end position="64"/>
    </location>
</feature>
<keyword evidence="1" id="KW-0812">Transmembrane</keyword>
<dbReference type="AlphaFoldDB" id="A0AAN1UFQ3"/>
<keyword evidence="1" id="KW-0472">Membrane</keyword>
<organism evidence="2 3">
    <name type="scientific">Vibrio vulnificus</name>
    <dbReference type="NCBI Taxonomy" id="672"/>
    <lineage>
        <taxon>Bacteria</taxon>
        <taxon>Pseudomonadati</taxon>
        <taxon>Pseudomonadota</taxon>
        <taxon>Gammaproteobacteria</taxon>
        <taxon>Vibrionales</taxon>
        <taxon>Vibrionaceae</taxon>
        <taxon>Vibrio</taxon>
    </lineage>
</organism>
<dbReference type="EMBL" id="CP019292">
    <property type="protein sequence ID" value="AXX63834.1"/>
    <property type="molecule type" value="Genomic_DNA"/>
</dbReference>
<proteinExistence type="predicted"/>
<dbReference type="Proteomes" id="UP000263418">
    <property type="component" value="Chromosome 3"/>
</dbReference>